<dbReference type="AlphaFoldDB" id="A0A8T3C8C6"/>
<keyword evidence="3" id="KW-1185">Reference proteome</keyword>
<gene>
    <name evidence="2" type="ORF">KFK09_000249</name>
</gene>
<reference evidence="2" key="1">
    <citation type="journal article" date="2022" name="Front. Genet.">
        <title>Chromosome-Scale Assembly of the Dendrobium nobile Genome Provides Insights Into the Molecular Mechanism of the Biosynthesis of the Medicinal Active Ingredient of Dendrobium.</title>
        <authorList>
            <person name="Xu Q."/>
            <person name="Niu S.-C."/>
            <person name="Li K.-L."/>
            <person name="Zheng P.-J."/>
            <person name="Zhang X.-J."/>
            <person name="Jia Y."/>
            <person name="Liu Y."/>
            <person name="Niu Y.-X."/>
            <person name="Yu L.-H."/>
            <person name="Chen D.-F."/>
            <person name="Zhang G.-Q."/>
        </authorList>
    </citation>
    <scope>NUCLEOTIDE SEQUENCE</scope>
    <source>
        <tissue evidence="2">Leaf</tissue>
    </source>
</reference>
<feature type="compositionally biased region" description="Basic and acidic residues" evidence="1">
    <location>
        <begin position="1"/>
        <end position="14"/>
    </location>
</feature>
<feature type="compositionally biased region" description="Basic and acidic residues" evidence="1">
    <location>
        <begin position="52"/>
        <end position="69"/>
    </location>
</feature>
<comment type="caution">
    <text evidence="2">The sequence shown here is derived from an EMBL/GenBank/DDBJ whole genome shotgun (WGS) entry which is preliminary data.</text>
</comment>
<dbReference type="Proteomes" id="UP000829196">
    <property type="component" value="Unassembled WGS sequence"/>
</dbReference>
<name>A0A8T3C8C6_DENNO</name>
<dbReference type="EMBL" id="JAGYWB010000001">
    <property type="protein sequence ID" value="KAI0530701.1"/>
    <property type="molecule type" value="Genomic_DNA"/>
</dbReference>
<organism evidence="2 3">
    <name type="scientific">Dendrobium nobile</name>
    <name type="common">Orchid</name>
    <dbReference type="NCBI Taxonomy" id="94219"/>
    <lineage>
        <taxon>Eukaryota</taxon>
        <taxon>Viridiplantae</taxon>
        <taxon>Streptophyta</taxon>
        <taxon>Embryophyta</taxon>
        <taxon>Tracheophyta</taxon>
        <taxon>Spermatophyta</taxon>
        <taxon>Magnoliopsida</taxon>
        <taxon>Liliopsida</taxon>
        <taxon>Asparagales</taxon>
        <taxon>Orchidaceae</taxon>
        <taxon>Epidendroideae</taxon>
        <taxon>Malaxideae</taxon>
        <taxon>Dendrobiinae</taxon>
        <taxon>Dendrobium</taxon>
    </lineage>
</organism>
<evidence type="ECO:0000256" key="1">
    <source>
        <dbReference type="SAM" id="MobiDB-lite"/>
    </source>
</evidence>
<accession>A0A8T3C8C6</accession>
<evidence type="ECO:0000313" key="3">
    <source>
        <dbReference type="Proteomes" id="UP000829196"/>
    </source>
</evidence>
<feature type="region of interest" description="Disordered" evidence="1">
    <location>
        <begin position="47"/>
        <end position="69"/>
    </location>
</feature>
<evidence type="ECO:0000313" key="2">
    <source>
        <dbReference type="EMBL" id="KAI0530701.1"/>
    </source>
</evidence>
<feature type="region of interest" description="Disordered" evidence="1">
    <location>
        <begin position="1"/>
        <end position="32"/>
    </location>
</feature>
<proteinExistence type="predicted"/>
<protein>
    <submittedName>
        <fullName evidence="2">Uncharacterized protein</fullName>
    </submittedName>
</protein>
<sequence length="69" mass="7579">MGRARVEETTEKSKSVGTAIRNCDGISRDGTNMEREVEASVRASQWASAHTSDVEAKELRPCGKLDDVR</sequence>